<proteinExistence type="predicted"/>
<sequence>MAVAALLSDSAPASDKELVPDKALESVLLVTREAGVAAGLADVTLLLLASDEAGLATFVADFVVALSVLVFVELVVAVAAVVGVLAATSLPLDSLELDRKTAVVDDWSTADTVPVDSVSVSCCVSARTVFGENVASTAEKPKVNKPANTKFLPTLYIL</sequence>
<reference evidence="2 3" key="1">
    <citation type="submission" date="2015-11" db="EMBL/GenBank/DDBJ databases">
        <title>Draft genome sequences of new species of the genus Lactobacillus isolated from orchardgrass silage.</title>
        <authorList>
            <person name="Tohno M."/>
            <person name="Tanizawa Y."/>
            <person name="Arita M."/>
        </authorList>
    </citation>
    <scope>NUCLEOTIDE SEQUENCE [LARGE SCALE GENOMIC DNA]</scope>
    <source>
        <strain evidence="2 3">IWT126</strain>
    </source>
</reference>
<dbReference type="EMBL" id="BCMG01000005">
    <property type="protein sequence ID" value="GAX01095.1"/>
    <property type="molecule type" value="Genomic_DNA"/>
</dbReference>
<feature type="transmembrane region" description="Helical" evidence="1">
    <location>
        <begin position="62"/>
        <end position="90"/>
    </location>
</feature>
<evidence type="ECO:0000313" key="3">
    <source>
        <dbReference type="Proteomes" id="UP000198402"/>
    </source>
</evidence>
<evidence type="ECO:0000256" key="1">
    <source>
        <dbReference type="SAM" id="Phobius"/>
    </source>
</evidence>
<organism evidence="2 3">
    <name type="scientific">Secundilactobacillus silagei JCM 19001</name>
    <dbReference type="NCBI Taxonomy" id="1302250"/>
    <lineage>
        <taxon>Bacteria</taxon>
        <taxon>Bacillati</taxon>
        <taxon>Bacillota</taxon>
        <taxon>Bacilli</taxon>
        <taxon>Lactobacillales</taxon>
        <taxon>Lactobacillaceae</taxon>
        <taxon>Secundilactobacillus</taxon>
    </lineage>
</organism>
<keyword evidence="1" id="KW-0472">Membrane</keyword>
<keyword evidence="1" id="KW-0812">Transmembrane</keyword>
<dbReference type="AlphaFoldDB" id="A0A1Z5IH56"/>
<protein>
    <submittedName>
        <fullName evidence="2">Uncharacterized protein</fullName>
    </submittedName>
</protein>
<gene>
    <name evidence="2" type="ORF">IWT126_01120</name>
</gene>
<comment type="caution">
    <text evidence="2">The sequence shown here is derived from an EMBL/GenBank/DDBJ whole genome shotgun (WGS) entry which is preliminary data.</text>
</comment>
<keyword evidence="1" id="KW-1133">Transmembrane helix</keyword>
<evidence type="ECO:0000313" key="2">
    <source>
        <dbReference type="EMBL" id="GAX01095.1"/>
    </source>
</evidence>
<keyword evidence="3" id="KW-1185">Reference proteome</keyword>
<dbReference type="Proteomes" id="UP000198402">
    <property type="component" value="Unassembled WGS sequence"/>
</dbReference>
<name>A0A1Z5IH56_9LACO</name>
<accession>A0A1Z5IH56</accession>